<dbReference type="SUPFAM" id="SSF54675">
    <property type="entry name" value="Nicotinate/Quinolinate PRTase N-terminal domain-like"/>
    <property type="match status" value="1"/>
</dbReference>
<evidence type="ECO:0000259" key="8">
    <source>
        <dbReference type="Pfam" id="PF02749"/>
    </source>
</evidence>
<evidence type="ECO:0000313" key="10">
    <source>
        <dbReference type="Proteomes" id="UP000680656"/>
    </source>
</evidence>
<dbReference type="PANTHER" id="PTHR32179">
    <property type="entry name" value="NICOTINATE-NUCLEOTIDE PYROPHOSPHORYLASE [CARBOXYLATING]"/>
    <property type="match status" value="1"/>
</dbReference>
<evidence type="ECO:0000313" key="9">
    <source>
        <dbReference type="EMBL" id="QVV88761.1"/>
    </source>
</evidence>
<dbReference type="EMBL" id="CP075546">
    <property type="protein sequence ID" value="QVV88761.1"/>
    <property type="molecule type" value="Genomic_DNA"/>
</dbReference>
<comment type="subunit">
    <text evidence="6">Hexamer formed by 3 homodimers.</text>
</comment>
<evidence type="ECO:0000256" key="2">
    <source>
        <dbReference type="ARBA" id="ARBA00009400"/>
    </source>
</evidence>
<dbReference type="GO" id="GO:0005737">
    <property type="term" value="C:cytoplasm"/>
    <property type="evidence" value="ECO:0007669"/>
    <property type="project" value="TreeGrafter"/>
</dbReference>
<dbReference type="Pfam" id="PF02749">
    <property type="entry name" value="QRPTase_N"/>
    <property type="match status" value="1"/>
</dbReference>
<dbReference type="InterPro" id="IPR013785">
    <property type="entry name" value="Aldolase_TIM"/>
</dbReference>
<dbReference type="SUPFAM" id="SSF51690">
    <property type="entry name" value="Nicotinate/Quinolinate PRTase C-terminal domain-like"/>
    <property type="match status" value="1"/>
</dbReference>
<keyword evidence="4 6" id="KW-0328">Glycosyltransferase</keyword>
<dbReference type="InterPro" id="IPR022412">
    <property type="entry name" value="Quinolinate_PRibosylTrfase_N"/>
</dbReference>
<dbReference type="Gene3D" id="3.20.20.70">
    <property type="entry name" value="Aldolase class I"/>
    <property type="match status" value="1"/>
</dbReference>
<evidence type="ECO:0000256" key="4">
    <source>
        <dbReference type="ARBA" id="ARBA00022676"/>
    </source>
</evidence>
<keyword evidence="10" id="KW-1185">Reference proteome</keyword>
<dbReference type="GO" id="GO:0004514">
    <property type="term" value="F:nicotinate-nucleotide diphosphorylase (carboxylating) activity"/>
    <property type="evidence" value="ECO:0007669"/>
    <property type="project" value="UniProtKB-EC"/>
</dbReference>
<feature type="domain" description="Quinolinate phosphoribosyl transferase N-terminal" evidence="8">
    <location>
        <begin position="23"/>
        <end position="105"/>
    </location>
</feature>
<keyword evidence="3 6" id="KW-0662">Pyridine nucleotide biosynthesis</keyword>
<dbReference type="RefSeq" id="WP_214419564.1">
    <property type="nucleotide sequence ID" value="NZ_CP075546.1"/>
</dbReference>
<dbReference type="InterPro" id="IPR004393">
    <property type="entry name" value="NadC"/>
</dbReference>
<comment type="function">
    <text evidence="6">Involved in the catabolism of quinolinic acid (QA).</text>
</comment>
<dbReference type="PIRSF" id="PIRSF006250">
    <property type="entry name" value="NadC_ModD"/>
    <property type="match status" value="1"/>
</dbReference>
<proteinExistence type="inferred from homology"/>
<dbReference type="PANTHER" id="PTHR32179:SF3">
    <property type="entry name" value="NICOTINATE-NUCLEOTIDE PYROPHOSPHORYLASE [CARBOXYLATING]"/>
    <property type="match status" value="1"/>
</dbReference>
<dbReference type="Pfam" id="PF01729">
    <property type="entry name" value="QRPTase_C"/>
    <property type="match status" value="1"/>
</dbReference>
<reference evidence="9 10" key="1">
    <citation type="submission" date="2021-05" db="EMBL/GenBank/DDBJ databases">
        <title>A novel Methanospirillum isolate from a pyrite-forming mixed culture.</title>
        <authorList>
            <person name="Bunk B."/>
            <person name="Sproer C."/>
            <person name="Spring S."/>
            <person name="Pester M."/>
        </authorList>
    </citation>
    <scope>NUCLEOTIDE SEQUENCE [LARGE SCALE GENOMIC DNA]</scope>
    <source>
        <strain evidence="9 10">J.3.6.1-F.2.7.3</strain>
    </source>
</reference>
<evidence type="ECO:0000259" key="7">
    <source>
        <dbReference type="Pfam" id="PF01729"/>
    </source>
</evidence>
<dbReference type="GeneID" id="65098685"/>
<gene>
    <name evidence="9" type="ORF">KHC33_15835</name>
</gene>
<evidence type="ECO:0000256" key="3">
    <source>
        <dbReference type="ARBA" id="ARBA00022642"/>
    </source>
</evidence>
<comment type="similarity">
    <text evidence="2 6">Belongs to the NadC/ModD family.</text>
</comment>
<protein>
    <recommendedName>
        <fullName evidence="6">Nicotinate-nucleotide pyrophosphorylase [carboxylating]</fullName>
        <ecNumber evidence="6">2.4.2.19</ecNumber>
    </recommendedName>
    <alternativeName>
        <fullName evidence="6">Quinolinate phosphoribosyltransferase [decarboxylating]</fullName>
    </alternativeName>
</protein>
<comment type="catalytic activity">
    <reaction evidence="6">
        <text>nicotinate beta-D-ribonucleotide + CO2 + diphosphate = quinolinate + 5-phospho-alpha-D-ribose 1-diphosphate + 2 H(+)</text>
        <dbReference type="Rhea" id="RHEA:12733"/>
        <dbReference type="ChEBI" id="CHEBI:15378"/>
        <dbReference type="ChEBI" id="CHEBI:16526"/>
        <dbReference type="ChEBI" id="CHEBI:29959"/>
        <dbReference type="ChEBI" id="CHEBI:33019"/>
        <dbReference type="ChEBI" id="CHEBI:57502"/>
        <dbReference type="ChEBI" id="CHEBI:58017"/>
        <dbReference type="EC" id="2.4.2.19"/>
    </reaction>
</comment>
<dbReference type="Proteomes" id="UP000680656">
    <property type="component" value="Chromosome"/>
</dbReference>
<dbReference type="GO" id="GO:0034213">
    <property type="term" value="P:quinolinate catabolic process"/>
    <property type="evidence" value="ECO:0007669"/>
    <property type="project" value="TreeGrafter"/>
</dbReference>
<dbReference type="EC" id="2.4.2.19" evidence="6"/>
<dbReference type="InterPro" id="IPR037128">
    <property type="entry name" value="Quinolinate_PRibosylTase_N_sf"/>
</dbReference>
<dbReference type="Gene3D" id="3.90.1170.20">
    <property type="entry name" value="Quinolinate phosphoribosyl transferase, N-terminal domain"/>
    <property type="match status" value="1"/>
</dbReference>
<evidence type="ECO:0000256" key="1">
    <source>
        <dbReference type="ARBA" id="ARBA00004893"/>
    </source>
</evidence>
<dbReference type="CDD" id="cd01572">
    <property type="entry name" value="QPRTase"/>
    <property type="match status" value="1"/>
</dbReference>
<feature type="domain" description="Quinolinate phosphoribosyl transferase C-terminal" evidence="7">
    <location>
        <begin position="107"/>
        <end position="277"/>
    </location>
</feature>
<dbReference type="GO" id="GO:0009435">
    <property type="term" value="P:NAD+ biosynthetic process"/>
    <property type="evidence" value="ECO:0007669"/>
    <property type="project" value="UniProtKB-UniPathway"/>
</dbReference>
<dbReference type="InterPro" id="IPR036068">
    <property type="entry name" value="Nicotinate_pribotase-like_C"/>
</dbReference>
<keyword evidence="5 6" id="KW-0808">Transferase</keyword>
<name>A0A8E7B1R7_9EURY</name>
<dbReference type="InterPro" id="IPR027277">
    <property type="entry name" value="NadC/ModD"/>
</dbReference>
<dbReference type="AlphaFoldDB" id="A0A8E7B1R7"/>
<sequence length="282" mass="30468">MIFPDIPLSKLISFVEEDSQFGDITSNAVIEPQSCTAVVSTRQHVVLAGIAECVRLSEWYGLSIKKSGADGTPYMAGDVILEIYGSAHTILLLERTLLNILGRMSGIATQTRTLQDVVRSINPKCKITATRKTAPGLRLMDKKAAMIGGADPHRFSLSDAVLIKDNHRVLVRVDEAVRRARSAGAYHRIEAEADTIDDALMIAEAGADIILLDNMAPAEVEQTLVLLKEKGVRDKVVIEVSGGITGENLASYAPLAIDRISMGSLTHSITNADFSLDIMKQA</sequence>
<dbReference type="NCBIfam" id="TIGR00078">
    <property type="entry name" value="nadC"/>
    <property type="match status" value="1"/>
</dbReference>
<dbReference type="UniPathway" id="UPA00253">
    <property type="reaction ID" value="UER00331"/>
</dbReference>
<organism evidence="9 10">
    <name type="scientific">Methanospirillum purgamenti</name>
    <dbReference type="NCBI Taxonomy" id="2834276"/>
    <lineage>
        <taxon>Archaea</taxon>
        <taxon>Methanobacteriati</taxon>
        <taxon>Methanobacteriota</taxon>
        <taxon>Stenosarchaea group</taxon>
        <taxon>Methanomicrobia</taxon>
        <taxon>Methanomicrobiales</taxon>
        <taxon>Methanospirillaceae</taxon>
        <taxon>Methanospirillum</taxon>
    </lineage>
</organism>
<dbReference type="FunFam" id="3.20.20.70:FF:000030">
    <property type="entry name" value="Nicotinate-nucleotide pyrophosphorylase, carboxylating"/>
    <property type="match status" value="1"/>
</dbReference>
<comment type="pathway">
    <text evidence="1 6">Cofactor biosynthesis; NAD(+) biosynthesis; nicotinate D-ribonucleotide from quinolinate: step 1/1.</text>
</comment>
<dbReference type="KEGG" id="mrtj:KHC33_15835"/>
<evidence type="ECO:0000256" key="5">
    <source>
        <dbReference type="ARBA" id="ARBA00022679"/>
    </source>
</evidence>
<accession>A0A8E7B1R7</accession>
<evidence type="ECO:0000256" key="6">
    <source>
        <dbReference type="PIRNR" id="PIRNR006250"/>
    </source>
</evidence>
<dbReference type="InterPro" id="IPR002638">
    <property type="entry name" value="Quinolinate_PRibosylTrfase_C"/>
</dbReference>